<keyword evidence="4" id="KW-1185">Reference proteome</keyword>
<evidence type="ECO:0000313" key="3">
    <source>
        <dbReference type="EMBL" id="GIJ66112.1"/>
    </source>
</evidence>
<keyword evidence="2" id="KW-0472">Membrane</keyword>
<evidence type="ECO:0000313" key="4">
    <source>
        <dbReference type="Proteomes" id="UP000635606"/>
    </source>
</evidence>
<dbReference type="Proteomes" id="UP000635606">
    <property type="component" value="Unassembled WGS sequence"/>
</dbReference>
<dbReference type="AlphaFoldDB" id="A0A8J3ZNC5"/>
<accession>A0A8J3ZNC5</accession>
<feature type="transmembrane region" description="Helical" evidence="2">
    <location>
        <begin position="101"/>
        <end position="123"/>
    </location>
</feature>
<sequence length="225" mass="23676">MFRRRQAQTHRKQMRNELMESLTHLRLAASHGASGTASYLGPRYDAAKNSAKSARKSAGPAARRANRATAAAVMPFIVAAGRNAKKGKAKVTRQETSTRRWPMVLGGLLAAGAAVGAAGAVIARRRANRDQWEEYGSTRSTGNSRTDSMIDSARSTLDTGRDKVQSLAESAKERAAEMTGSRSSAPSSPSSSPSSASSSASSSVTSPEFGSREDLYGKAGSNGRP</sequence>
<name>A0A8J3ZNC5_9ACTN</name>
<dbReference type="EMBL" id="BOPH01000015">
    <property type="protein sequence ID" value="GIJ66112.1"/>
    <property type="molecule type" value="Genomic_DNA"/>
</dbReference>
<feature type="compositionally biased region" description="Low complexity" evidence="1">
    <location>
        <begin position="183"/>
        <end position="203"/>
    </location>
</feature>
<feature type="region of interest" description="Disordered" evidence="1">
    <location>
        <begin position="154"/>
        <end position="225"/>
    </location>
</feature>
<reference evidence="3" key="1">
    <citation type="submission" date="2021-01" db="EMBL/GenBank/DDBJ databases">
        <title>Whole genome shotgun sequence of Virgisporangium ochraceum NBRC 16418.</title>
        <authorList>
            <person name="Komaki H."/>
            <person name="Tamura T."/>
        </authorList>
    </citation>
    <scope>NUCLEOTIDE SEQUENCE</scope>
    <source>
        <strain evidence="3">NBRC 16418</strain>
    </source>
</reference>
<keyword evidence="2" id="KW-0812">Transmembrane</keyword>
<feature type="compositionally biased region" description="Basic and acidic residues" evidence="1">
    <location>
        <begin position="159"/>
        <end position="176"/>
    </location>
</feature>
<evidence type="ECO:0000256" key="2">
    <source>
        <dbReference type="SAM" id="Phobius"/>
    </source>
</evidence>
<gene>
    <name evidence="3" type="ORF">Voc01_010290</name>
</gene>
<proteinExistence type="predicted"/>
<protein>
    <submittedName>
        <fullName evidence="3">Uncharacterized protein</fullName>
    </submittedName>
</protein>
<comment type="caution">
    <text evidence="3">The sequence shown here is derived from an EMBL/GenBank/DDBJ whole genome shotgun (WGS) entry which is preliminary data.</text>
</comment>
<organism evidence="3 4">
    <name type="scientific">Virgisporangium ochraceum</name>
    <dbReference type="NCBI Taxonomy" id="65505"/>
    <lineage>
        <taxon>Bacteria</taxon>
        <taxon>Bacillati</taxon>
        <taxon>Actinomycetota</taxon>
        <taxon>Actinomycetes</taxon>
        <taxon>Micromonosporales</taxon>
        <taxon>Micromonosporaceae</taxon>
        <taxon>Virgisporangium</taxon>
    </lineage>
</organism>
<keyword evidence="2" id="KW-1133">Transmembrane helix</keyword>
<evidence type="ECO:0000256" key="1">
    <source>
        <dbReference type="SAM" id="MobiDB-lite"/>
    </source>
</evidence>